<dbReference type="Proteomes" id="UP001064896">
    <property type="component" value="Chromosome"/>
</dbReference>
<dbReference type="EMBL" id="AP023081">
    <property type="protein sequence ID" value="BCD88571.1"/>
    <property type="molecule type" value="Genomic_DNA"/>
</dbReference>
<evidence type="ECO:0000313" key="2">
    <source>
        <dbReference type="Proteomes" id="UP001064896"/>
    </source>
</evidence>
<gene>
    <name evidence="1" type="ORF">PSm6_49780</name>
</gene>
<organism evidence="1 2">
    <name type="scientific">Pseudomonas solani</name>
    <dbReference type="NCBI Taxonomy" id="2731552"/>
    <lineage>
        <taxon>Bacteria</taxon>
        <taxon>Pseudomonadati</taxon>
        <taxon>Pseudomonadota</taxon>
        <taxon>Gammaproteobacteria</taxon>
        <taxon>Pseudomonadales</taxon>
        <taxon>Pseudomonadaceae</taxon>
        <taxon>Pseudomonas</taxon>
    </lineage>
</organism>
<keyword evidence="2" id="KW-1185">Reference proteome</keyword>
<protein>
    <submittedName>
        <fullName evidence="1">Uncharacterized protein</fullName>
    </submittedName>
</protein>
<sequence length="103" mass="11255">MLPVRRPRVRGGSGAWGRLTRRRVERASSVHLPGSPVTPLVDEKSIIHAAPMEAPCPPRCEGVAGPDLRAGQALPAIERKPAIGHYPAMPETRLLCRVARRLR</sequence>
<name>A0ABM7LG50_9PSED</name>
<reference evidence="1" key="1">
    <citation type="submission" date="2020-05" db="EMBL/GenBank/DDBJ databases">
        <title>Complete genome sequence of Pseudomonas sp. Sm006.</title>
        <authorList>
            <person name="Takeuchi K."/>
            <person name="Someya N."/>
        </authorList>
    </citation>
    <scope>NUCLEOTIDE SEQUENCE</scope>
    <source>
        <strain evidence="1">Sm006</strain>
    </source>
</reference>
<evidence type="ECO:0000313" key="1">
    <source>
        <dbReference type="EMBL" id="BCD88571.1"/>
    </source>
</evidence>
<proteinExistence type="predicted"/>
<accession>A0ABM7LG50</accession>